<dbReference type="PANTHER" id="PTHR24348">
    <property type="entry name" value="SERINE/THREONINE-PROTEIN KINASE UNC-51-RELATED"/>
    <property type="match status" value="1"/>
</dbReference>
<evidence type="ECO:0000256" key="1">
    <source>
        <dbReference type="SAM" id="MobiDB-lite"/>
    </source>
</evidence>
<keyword evidence="3" id="KW-0418">Kinase</keyword>
<dbReference type="GO" id="GO:0010506">
    <property type="term" value="P:regulation of autophagy"/>
    <property type="evidence" value="ECO:0007669"/>
    <property type="project" value="InterPro"/>
</dbReference>
<dbReference type="InterPro" id="IPR045269">
    <property type="entry name" value="Atg1-like"/>
</dbReference>
<proteinExistence type="predicted"/>
<dbReference type="AlphaFoldDB" id="A0A1U7LHX2"/>
<organism evidence="3 4">
    <name type="scientific">Neolecta irregularis (strain DAH-3)</name>
    <dbReference type="NCBI Taxonomy" id="1198029"/>
    <lineage>
        <taxon>Eukaryota</taxon>
        <taxon>Fungi</taxon>
        <taxon>Dikarya</taxon>
        <taxon>Ascomycota</taxon>
        <taxon>Taphrinomycotina</taxon>
        <taxon>Neolectales</taxon>
        <taxon>Neolectaceae</taxon>
        <taxon>Neolecta</taxon>
    </lineage>
</organism>
<dbReference type="SUPFAM" id="SSF56112">
    <property type="entry name" value="Protein kinase-like (PK-like)"/>
    <property type="match status" value="1"/>
</dbReference>
<dbReference type="Proteomes" id="UP000186594">
    <property type="component" value="Unassembled WGS sequence"/>
</dbReference>
<dbReference type="InterPro" id="IPR008271">
    <property type="entry name" value="Ser/Thr_kinase_AS"/>
</dbReference>
<keyword evidence="3" id="KW-0808">Transferase</keyword>
<evidence type="ECO:0000259" key="2">
    <source>
        <dbReference type="PROSITE" id="PS50011"/>
    </source>
</evidence>
<evidence type="ECO:0000313" key="3">
    <source>
        <dbReference type="EMBL" id="OLL22256.1"/>
    </source>
</evidence>
<dbReference type="Pfam" id="PF00069">
    <property type="entry name" value="Pkinase"/>
    <property type="match status" value="1"/>
</dbReference>
<comment type="caution">
    <text evidence="3">The sequence shown here is derived from an EMBL/GenBank/DDBJ whole genome shotgun (WGS) entry which is preliminary data.</text>
</comment>
<dbReference type="GO" id="GO:0005737">
    <property type="term" value="C:cytoplasm"/>
    <property type="evidence" value="ECO:0007669"/>
    <property type="project" value="TreeGrafter"/>
</dbReference>
<dbReference type="InterPro" id="IPR011009">
    <property type="entry name" value="Kinase-like_dom_sf"/>
</dbReference>
<gene>
    <name evidence="3" type="ORF">NEOLI_002673</name>
</gene>
<dbReference type="Gene3D" id="1.10.510.10">
    <property type="entry name" value="Transferase(Phosphotransferase) domain 1"/>
    <property type="match status" value="1"/>
</dbReference>
<feature type="compositionally biased region" description="Low complexity" evidence="1">
    <location>
        <begin position="432"/>
        <end position="441"/>
    </location>
</feature>
<dbReference type="SMART" id="SM00220">
    <property type="entry name" value="S_TKc"/>
    <property type="match status" value="1"/>
</dbReference>
<reference evidence="3 4" key="1">
    <citation type="submission" date="2016-04" db="EMBL/GenBank/DDBJ databases">
        <title>Evolutionary innovation and constraint leading to complex multicellularity in the Ascomycota.</title>
        <authorList>
            <person name="Cisse O."/>
            <person name="Nguyen A."/>
            <person name="Hewitt D.A."/>
            <person name="Jedd G."/>
            <person name="Stajich J.E."/>
        </authorList>
    </citation>
    <scope>NUCLEOTIDE SEQUENCE [LARGE SCALE GENOMIC DNA]</scope>
    <source>
        <strain evidence="3 4">DAH-3</strain>
    </source>
</reference>
<dbReference type="OMA" id="CSMGDLY"/>
<dbReference type="PROSITE" id="PS00108">
    <property type="entry name" value="PROTEIN_KINASE_ST"/>
    <property type="match status" value="1"/>
</dbReference>
<dbReference type="EMBL" id="LXFE01003564">
    <property type="protein sequence ID" value="OLL22256.1"/>
    <property type="molecule type" value="Genomic_DNA"/>
</dbReference>
<dbReference type="GO" id="GO:0004674">
    <property type="term" value="F:protein serine/threonine kinase activity"/>
    <property type="evidence" value="ECO:0007669"/>
    <property type="project" value="InterPro"/>
</dbReference>
<dbReference type="PROSITE" id="PS50011">
    <property type="entry name" value="PROTEIN_KINASE_DOM"/>
    <property type="match status" value="1"/>
</dbReference>
<feature type="domain" description="Protein kinase" evidence="2">
    <location>
        <begin position="17"/>
        <end position="276"/>
    </location>
</feature>
<dbReference type="InterPro" id="IPR000719">
    <property type="entry name" value="Prot_kinase_dom"/>
</dbReference>
<dbReference type="STRING" id="1198029.A0A1U7LHX2"/>
<evidence type="ECO:0000313" key="4">
    <source>
        <dbReference type="Proteomes" id="UP000186594"/>
    </source>
</evidence>
<dbReference type="GO" id="GO:0005524">
    <property type="term" value="F:ATP binding"/>
    <property type="evidence" value="ECO:0007669"/>
    <property type="project" value="InterPro"/>
</dbReference>
<feature type="region of interest" description="Disordered" evidence="1">
    <location>
        <begin position="419"/>
        <end position="444"/>
    </location>
</feature>
<sequence>MSKVQDIPIGTVLKGRYQVINTLNRGSFGLVILARDLRLNFADDWKNLVAIKCVSKDEPLSRELKILQRLESKHVVRFNESFDNRTTRFIVMEYCPLGDLYEAISTDRAPKETESIRNLMLQVIDAIMYCHKMRVYHRDVKPENLLLSVKPEGGVKVKLADFGLATLNEASDEIGCGSDRYMAPEQFDGLEYSAEKADIWSVGIVLLNVVFGKNIFKSPDMSDPIFADFARDPISLMDALPSMTEDTYNVLRHALQLDPSKRSLSAMREAVLHVVEWTNDFEVFEESDDYRRISISEADNFVYVLATKNRQPLRTPSVQSAAFSAFPWQSRLAAQPQKIQSAGPTNEHLFNRMETMPEDDADSALGASIGHSFTPMKIQKARKVNLGSSSSYQPARSHMKFGVSWSDLTEDEETMSKSVGCVGTGLGRPRALSSSESSELGELFDDGDDDFWNALPVWEDSA</sequence>
<name>A0A1U7LHX2_NEOID</name>
<accession>A0A1U7LHX2</accession>
<keyword evidence="4" id="KW-1185">Reference proteome</keyword>
<dbReference type="OrthoDB" id="4062651at2759"/>
<protein>
    <submittedName>
        <fullName evidence="3">Serine/threonine-protein kinase ksp1</fullName>
    </submittedName>
</protein>